<dbReference type="EMBL" id="JABFXE010000867">
    <property type="protein sequence ID" value="NUQ90877.1"/>
    <property type="molecule type" value="Genomic_DNA"/>
</dbReference>
<protein>
    <submittedName>
        <fullName evidence="1">Uncharacterized protein</fullName>
    </submittedName>
</protein>
<feature type="non-terminal residue" evidence="1">
    <location>
        <position position="1"/>
    </location>
</feature>
<reference evidence="1 2" key="1">
    <citation type="submission" date="2020-05" db="EMBL/GenBank/DDBJ databases">
        <title>DNA-SIP metagenomic assembled genomes.</title>
        <authorList>
            <person name="Yu J."/>
        </authorList>
    </citation>
    <scope>NUCLEOTIDE SEQUENCE [LARGE SCALE GENOMIC DNA]</scope>
    <source>
        <strain evidence="1">Bin5.27</strain>
    </source>
</reference>
<dbReference type="Proteomes" id="UP000574690">
    <property type="component" value="Unassembled WGS sequence"/>
</dbReference>
<evidence type="ECO:0000313" key="2">
    <source>
        <dbReference type="Proteomes" id="UP000574690"/>
    </source>
</evidence>
<organism evidence="1 2">
    <name type="scientific">Glycomyces artemisiae</name>
    <dbReference type="NCBI Taxonomy" id="1076443"/>
    <lineage>
        <taxon>Bacteria</taxon>
        <taxon>Bacillati</taxon>
        <taxon>Actinomycetota</taxon>
        <taxon>Actinomycetes</taxon>
        <taxon>Glycomycetales</taxon>
        <taxon>Glycomycetaceae</taxon>
        <taxon>Glycomyces</taxon>
    </lineage>
</organism>
<sequence>TPLGPAFTLNSNWTFVMGYRFAVFNYATQSLGGAVTVDRFTVAA</sequence>
<comment type="caution">
    <text evidence="1">The sequence shown here is derived from an EMBL/GenBank/DDBJ whole genome shotgun (WGS) entry which is preliminary data.</text>
</comment>
<name>A0A850CG80_9ACTN</name>
<evidence type="ECO:0000313" key="1">
    <source>
        <dbReference type="EMBL" id="NUQ90877.1"/>
    </source>
</evidence>
<gene>
    <name evidence="1" type="ORF">HOQ43_20730</name>
</gene>
<dbReference type="AlphaFoldDB" id="A0A850CG80"/>
<accession>A0A850CG80</accession>
<dbReference type="Gene3D" id="2.60.120.200">
    <property type="match status" value="1"/>
</dbReference>
<proteinExistence type="predicted"/>